<accession>A0A0V0XT22</accession>
<feature type="signal peptide" evidence="1">
    <location>
        <begin position="1"/>
        <end position="28"/>
    </location>
</feature>
<protein>
    <recommendedName>
        <fullName evidence="4">PiggyBac transposable element-derived protein domain-containing protein</fullName>
    </recommendedName>
</protein>
<keyword evidence="1" id="KW-0732">Signal</keyword>
<dbReference type="Proteomes" id="UP000054815">
    <property type="component" value="Unassembled WGS sequence"/>
</dbReference>
<proteinExistence type="predicted"/>
<evidence type="ECO:0000313" key="3">
    <source>
        <dbReference type="Proteomes" id="UP000054815"/>
    </source>
</evidence>
<name>A0A0V0XT22_TRIPS</name>
<organism evidence="2 3">
    <name type="scientific">Trichinella pseudospiralis</name>
    <name type="common">Parasitic roundworm</name>
    <dbReference type="NCBI Taxonomy" id="6337"/>
    <lineage>
        <taxon>Eukaryota</taxon>
        <taxon>Metazoa</taxon>
        <taxon>Ecdysozoa</taxon>
        <taxon>Nematoda</taxon>
        <taxon>Enoplea</taxon>
        <taxon>Dorylaimia</taxon>
        <taxon>Trichinellida</taxon>
        <taxon>Trichinellidae</taxon>
        <taxon>Trichinella</taxon>
    </lineage>
</organism>
<dbReference type="EMBL" id="JYDU01000142">
    <property type="protein sequence ID" value="KRX91236.1"/>
    <property type="molecule type" value="Genomic_DNA"/>
</dbReference>
<evidence type="ECO:0000256" key="1">
    <source>
        <dbReference type="SAM" id="SignalP"/>
    </source>
</evidence>
<feature type="chain" id="PRO_5006872710" description="PiggyBac transposable element-derived protein domain-containing protein" evidence="1">
    <location>
        <begin position="29"/>
        <end position="143"/>
    </location>
</feature>
<sequence>MFKYGGCYGLMDFAVWILALLLNCMVSSNQEIQILNPFISKWLILIKHFSIADAVRLNFAKLRNPNKHYIWSKCWTFKAPFFVSLKIMITQSFSRNEDKVDKTGNASVLVWVSISLSDRSNLKKRSSLPCQSSKHAITEITQA</sequence>
<evidence type="ECO:0000313" key="2">
    <source>
        <dbReference type="EMBL" id="KRX91236.1"/>
    </source>
</evidence>
<gene>
    <name evidence="2" type="ORF">T4E_2451</name>
</gene>
<dbReference type="AlphaFoldDB" id="A0A0V0XT22"/>
<reference evidence="2 3" key="1">
    <citation type="submission" date="2015-01" db="EMBL/GenBank/DDBJ databases">
        <title>Evolution of Trichinella species and genotypes.</title>
        <authorList>
            <person name="Korhonen P.K."/>
            <person name="Edoardo P."/>
            <person name="Giuseppe L.R."/>
            <person name="Gasser R.B."/>
        </authorList>
    </citation>
    <scope>NUCLEOTIDE SEQUENCE [LARGE SCALE GENOMIC DNA]</scope>
    <source>
        <strain evidence="2">ISS141</strain>
    </source>
</reference>
<evidence type="ECO:0008006" key="4">
    <source>
        <dbReference type="Google" id="ProtNLM"/>
    </source>
</evidence>
<comment type="caution">
    <text evidence="2">The sequence shown here is derived from an EMBL/GenBank/DDBJ whole genome shotgun (WGS) entry which is preliminary data.</text>
</comment>